<organism evidence="1 2">
    <name type="scientific">Candidatus Nanohalococcus occultus</name>
    <dbReference type="NCBI Taxonomy" id="2978047"/>
    <lineage>
        <taxon>Archaea</taxon>
        <taxon>Candidatus Nanohalarchaeota</taxon>
        <taxon>Candidatus Nanohalarchaeota incertae sedis</taxon>
        <taxon>Candidatus Nanohalococcus</taxon>
    </lineage>
</organism>
<gene>
    <name evidence="1" type="ORF">SVXNc_0327</name>
</gene>
<name>A0ABY8CDR7_9ARCH</name>
<keyword evidence="2" id="KW-1185">Reference proteome</keyword>
<accession>A0ABY8CDR7</accession>
<dbReference type="Proteomes" id="UP001218034">
    <property type="component" value="Chromosome"/>
</dbReference>
<sequence>MDKIIRYDSKEDVLFYNEGRKSKYSVQVGDFVLDVANGSVVGMEVMNATENISFQTSDEIAAEDLEKIIDASISVRSGKNEVFIALIFTLQRDGKEIQQKLTLNLDKEAVEA</sequence>
<dbReference type="EMBL" id="CP104395">
    <property type="protein sequence ID" value="WEL19352.1"/>
    <property type="molecule type" value="Genomic_DNA"/>
</dbReference>
<evidence type="ECO:0000313" key="1">
    <source>
        <dbReference type="EMBL" id="WEL19352.1"/>
    </source>
</evidence>
<reference evidence="1 2" key="1">
    <citation type="submission" date="2022-09" db="EMBL/GenBank/DDBJ databases">
        <title>Xylan utilization by haloarchaea-nanohaloarchaea associations.</title>
        <authorList>
            <person name="Yakimov M."/>
        </authorList>
    </citation>
    <scope>NUCLEOTIDE SEQUENCE [LARGE SCALE GENOMIC DNA]</scope>
    <source>
        <strain evidence="1 2">SVXNc</strain>
    </source>
</reference>
<proteinExistence type="predicted"/>
<protein>
    <recommendedName>
        <fullName evidence="3">DUF2283 domain-containing protein</fullName>
    </recommendedName>
</protein>
<dbReference type="RefSeq" id="WP_347722224.1">
    <property type="nucleotide sequence ID" value="NZ_CP104395.1"/>
</dbReference>
<evidence type="ECO:0008006" key="3">
    <source>
        <dbReference type="Google" id="ProtNLM"/>
    </source>
</evidence>
<evidence type="ECO:0000313" key="2">
    <source>
        <dbReference type="Proteomes" id="UP001218034"/>
    </source>
</evidence>
<dbReference type="GeneID" id="90589763"/>